<proteinExistence type="predicted"/>
<evidence type="ECO:0000313" key="1">
    <source>
        <dbReference type="EMBL" id="KAI8572613.1"/>
    </source>
</evidence>
<reference evidence="1" key="1">
    <citation type="submission" date="2022-02" db="EMBL/GenBank/DDBJ databases">
        <title>Plant Genome Project.</title>
        <authorList>
            <person name="Zhang R.-G."/>
        </authorList>
    </citation>
    <scope>NUCLEOTIDE SEQUENCE</scope>
    <source>
        <strain evidence="1">AT1</strain>
    </source>
</reference>
<organism evidence="1 2">
    <name type="scientific">Rhododendron molle</name>
    <name type="common">Chinese azalea</name>
    <name type="synonym">Azalea mollis</name>
    <dbReference type="NCBI Taxonomy" id="49168"/>
    <lineage>
        <taxon>Eukaryota</taxon>
        <taxon>Viridiplantae</taxon>
        <taxon>Streptophyta</taxon>
        <taxon>Embryophyta</taxon>
        <taxon>Tracheophyta</taxon>
        <taxon>Spermatophyta</taxon>
        <taxon>Magnoliopsida</taxon>
        <taxon>eudicotyledons</taxon>
        <taxon>Gunneridae</taxon>
        <taxon>Pentapetalae</taxon>
        <taxon>asterids</taxon>
        <taxon>Ericales</taxon>
        <taxon>Ericaceae</taxon>
        <taxon>Ericoideae</taxon>
        <taxon>Rhodoreae</taxon>
        <taxon>Rhododendron</taxon>
    </lineage>
</organism>
<dbReference type="Proteomes" id="UP001062846">
    <property type="component" value="Chromosome 1"/>
</dbReference>
<protein>
    <submittedName>
        <fullName evidence="1">Uncharacterized protein</fullName>
    </submittedName>
</protein>
<gene>
    <name evidence="1" type="ORF">RHMOL_Rhmol01G0213000</name>
</gene>
<comment type="caution">
    <text evidence="1">The sequence shown here is derived from an EMBL/GenBank/DDBJ whole genome shotgun (WGS) entry which is preliminary data.</text>
</comment>
<dbReference type="EMBL" id="CM046388">
    <property type="protein sequence ID" value="KAI8572613.1"/>
    <property type="molecule type" value="Genomic_DNA"/>
</dbReference>
<keyword evidence="2" id="KW-1185">Reference proteome</keyword>
<evidence type="ECO:0000313" key="2">
    <source>
        <dbReference type="Proteomes" id="UP001062846"/>
    </source>
</evidence>
<name>A0ACC0Q3K2_RHOML</name>
<accession>A0ACC0Q3K2</accession>
<sequence length="209" mass="23304">MNPLVAQCPPQRLKEARRESTHEIDHEQELGQQTTVMSTVNNGQYVVDFGRGSLRVSTGRLRKRGVGSWGLIRRSTERRSWKWVWLLVQYDREKLERERSNVRERMGKTMEGRQCNKEASRNQRTKFVTNSAGAPDGDRVEVDLLSSFSLKSGLGARSQGTNRGHSGDTWRPVSSAKLGGRHDTGSEVPGGRYDASSGMSDGGQCPLSL</sequence>